<evidence type="ECO:0000313" key="2">
    <source>
        <dbReference type="Proteomes" id="UP000276029"/>
    </source>
</evidence>
<reference evidence="1 2" key="1">
    <citation type="submission" date="2018-10" db="EMBL/GenBank/DDBJ databases">
        <title>Genomic Encyclopedia of Type Strains, Phase IV (KMG-IV): sequencing the most valuable type-strain genomes for metagenomic binning, comparative biology and taxonomic classification.</title>
        <authorList>
            <person name="Goeker M."/>
        </authorList>
    </citation>
    <scope>NUCLEOTIDE SEQUENCE [LARGE SCALE GENOMIC DNA]</scope>
    <source>
        <strain evidence="1 2">DSM 19791</strain>
    </source>
</reference>
<protein>
    <submittedName>
        <fullName evidence="1">Uncharacterized protein</fullName>
    </submittedName>
</protein>
<dbReference type="Proteomes" id="UP000276029">
    <property type="component" value="Unassembled WGS sequence"/>
</dbReference>
<accession>A0ABX9SVC0</accession>
<gene>
    <name evidence="1" type="ORF">DFR51_2985</name>
</gene>
<evidence type="ECO:0000313" key="1">
    <source>
        <dbReference type="EMBL" id="RKS86284.1"/>
    </source>
</evidence>
<keyword evidence="2" id="KW-1185">Reference proteome</keyword>
<organism evidence="1 2">
    <name type="scientific">Sphingosinicella microcystinivorans</name>
    <dbReference type="NCBI Taxonomy" id="335406"/>
    <lineage>
        <taxon>Bacteria</taxon>
        <taxon>Pseudomonadati</taxon>
        <taxon>Pseudomonadota</taxon>
        <taxon>Alphaproteobacteria</taxon>
        <taxon>Sphingomonadales</taxon>
        <taxon>Sphingosinicellaceae</taxon>
        <taxon>Sphingosinicella</taxon>
    </lineage>
</organism>
<dbReference type="EMBL" id="RBWX01000010">
    <property type="protein sequence ID" value="RKS86284.1"/>
    <property type="molecule type" value="Genomic_DNA"/>
</dbReference>
<proteinExistence type="predicted"/>
<name>A0ABX9SVC0_SPHMI</name>
<comment type="caution">
    <text evidence="1">The sequence shown here is derived from an EMBL/GenBank/DDBJ whole genome shotgun (WGS) entry which is preliminary data.</text>
</comment>
<sequence length="38" mass="4247">MSPEAWEPSQMELNDKKVAAARAFPDDLVTFASVSEMF</sequence>